<comment type="caution">
    <text evidence="1">The sequence shown here is derived from an EMBL/GenBank/DDBJ whole genome shotgun (WGS) entry which is preliminary data.</text>
</comment>
<sequence length="94" mass="10975">MRKMKQQRSLRDRSPFFSIKTETEKSVVLRSFDFWGSMKHKHSRDSDICFPPRNSLYSLLYGWTSPSAGLRNFVLVGAECVEENDLCEDIKKNP</sequence>
<name>A0AAV4V970_9ARAC</name>
<evidence type="ECO:0000313" key="2">
    <source>
        <dbReference type="Proteomes" id="UP001054837"/>
    </source>
</evidence>
<dbReference type="Proteomes" id="UP001054837">
    <property type="component" value="Unassembled WGS sequence"/>
</dbReference>
<accession>A0AAV4V970</accession>
<proteinExistence type="predicted"/>
<gene>
    <name evidence="1" type="ORF">CDAR_316811</name>
</gene>
<protein>
    <submittedName>
        <fullName evidence="1">Uncharacterized protein</fullName>
    </submittedName>
</protein>
<dbReference type="AlphaFoldDB" id="A0AAV4V970"/>
<reference evidence="1 2" key="1">
    <citation type="submission" date="2021-06" db="EMBL/GenBank/DDBJ databases">
        <title>Caerostris darwini draft genome.</title>
        <authorList>
            <person name="Kono N."/>
            <person name="Arakawa K."/>
        </authorList>
    </citation>
    <scope>NUCLEOTIDE SEQUENCE [LARGE SCALE GENOMIC DNA]</scope>
</reference>
<evidence type="ECO:0000313" key="1">
    <source>
        <dbReference type="EMBL" id="GIY66184.1"/>
    </source>
</evidence>
<dbReference type="EMBL" id="BPLQ01012549">
    <property type="protein sequence ID" value="GIY66184.1"/>
    <property type="molecule type" value="Genomic_DNA"/>
</dbReference>
<keyword evidence="2" id="KW-1185">Reference proteome</keyword>
<organism evidence="1 2">
    <name type="scientific">Caerostris darwini</name>
    <dbReference type="NCBI Taxonomy" id="1538125"/>
    <lineage>
        <taxon>Eukaryota</taxon>
        <taxon>Metazoa</taxon>
        <taxon>Ecdysozoa</taxon>
        <taxon>Arthropoda</taxon>
        <taxon>Chelicerata</taxon>
        <taxon>Arachnida</taxon>
        <taxon>Araneae</taxon>
        <taxon>Araneomorphae</taxon>
        <taxon>Entelegynae</taxon>
        <taxon>Araneoidea</taxon>
        <taxon>Araneidae</taxon>
        <taxon>Caerostris</taxon>
    </lineage>
</organism>